<gene>
    <name evidence="1" type="ORF">NYG85_09175</name>
</gene>
<comment type="caution">
    <text evidence="1">The sequence shown here is derived from an EMBL/GenBank/DDBJ whole genome shotgun (WGS) entry which is preliminary data.</text>
</comment>
<name>A0ABT7HRI5_9BACT</name>
<dbReference type="Proteomes" id="UP001173801">
    <property type="component" value="Unassembled WGS sequence"/>
</dbReference>
<reference evidence="1" key="2">
    <citation type="journal article" date="2023" name="Microorganisms">
        <title>Isolation and Genomic Characteristics of Cat-Borne Campylobacter felis sp. nov. and Sheep-Borne Campylobacter ovis sp. nov.</title>
        <authorList>
            <person name="Wang H."/>
            <person name="Li Y."/>
            <person name="Gu Y."/>
            <person name="Zhou G."/>
            <person name="Chen X."/>
            <person name="Zhang X."/>
            <person name="Shao Z."/>
            <person name="Zhang J."/>
            <person name="Zhang M."/>
        </authorList>
    </citation>
    <scope>NUCLEOTIDE SEQUENCE</scope>
    <source>
        <strain evidence="1">PS10</strain>
    </source>
</reference>
<organism evidence="1 2">
    <name type="scientific">Campylobacter gastrosuis</name>
    <dbReference type="NCBI Taxonomy" id="2974576"/>
    <lineage>
        <taxon>Bacteria</taxon>
        <taxon>Pseudomonadati</taxon>
        <taxon>Campylobacterota</taxon>
        <taxon>Epsilonproteobacteria</taxon>
        <taxon>Campylobacterales</taxon>
        <taxon>Campylobacteraceae</taxon>
        <taxon>Campylobacter</taxon>
    </lineage>
</organism>
<reference evidence="1" key="1">
    <citation type="submission" date="2022-08" db="EMBL/GenBank/DDBJ databases">
        <authorList>
            <person name="Wang H."/>
        </authorList>
    </citation>
    <scope>NUCLEOTIDE SEQUENCE</scope>
    <source>
        <strain evidence="1">PS10</strain>
    </source>
</reference>
<keyword evidence="2" id="KW-1185">Reference proteome</keyword>
<proteinExistence type="predicted"/>
<dbReference type="RefSeq" id="WP_284938200.1">
    <property type="nucleotide sequence ID" value="NZ_JANURM010000014.1"/>
</dbReference>
<accession>A0ABT7HRI5</accession>
<protein>
    <submittedName>
        <fullName evidence="1">Uncharacterized protein</fullName>
    </submittedName>
</protein>
<dbReference type="EMBL" id="JANURM010000014">
    <property type="protein sequence ID" value="MDL0089527.1"/>
    <property type="molecule type" value="Genomic_DNA"/>
</dbReference>
<evidence type="ECO:0000313" key="1">
    <source>
        <dbReference type="EMBL" id="MDL0089527.1"/>
    </source>
</evidence>
<evidence type="ECO:0000313" key="2">
    <source>
        <dbReference type="Proteomes" id="UP001173801"/>
    </source>
</evidence>
<sequence length="61" mass="6204">MVVIGAIGIGFALILALLATAGVSGIASSAALVPAVGVLGLGATTARHKHCSRCWWGWRFK</sequence>